<dbReference type="EnsemblPlants" id="AET3Gv20652300.1">
    <property type="protein sequence ID" value="AET3Gv20652300.1"/>
    <property type="gene ID" value="AET3Gv20652300"/>
</dbReference>
<reference evidence="1" key="5">
    <citation type="journal article" date="2021" name="G3 (Bethesda)">
        <title>Aegilops tauschii genome assembly Aet v5.0 features greater sequence contiguity and improved annotation.</title>
        <authorList>
            <person name="Wang L."/>
            <person name="Zhu T."/>
            <person name="Rodriguez J.C."/>
            <person name="Deal K.R."/>
            <person name="Dubcovsky J."/>
            <person name="McGuire P.E."/>
            <person name="Lux T."/>
            <person name="Spannagl M."/>
            <person name="Mayer K.F.X."/>
            <person name="Baldrich P."/>
            <person name="Meyers B.C."/>
            <person name="Huo N."/>
            <person name="Gu Y.Q."/>
            <person name="Zhou H."/>
            <person name="Devos K.M."/>
            <person name="Bennetzen J.L."/>
            <person name="Unver T."/>
            <person name="Budak H."/>
            <person name="Gulick P.J."/>
            <person name="Galiba G."/>
            <person name="Kalapos B."/>
            <person name="Nelson D.R."/>
            <person name="Li P."/>
            <person name="You F.M."/>
            <person name="Luo M.C."/>
            <person name="Dvorak J."/>
        </authorList>
    </citation>
    <scope>NUCLEOTIDE SEQUENCE [LARGE SCALE GENOMIC DNA]</scope>
    <source>
        <strain evidence="1">cv. AL8/78</strain>
    </source>
</reference>
<sequence length="161" mass="18326">FVWKYCDLHGVRRKTKIWLGAVDVLARSCMSKQQPCLRTRYDHQHGLEPSLQALARLYFRGISCHQLQSAGLPRPTVLAATVSYHKRRLLLLLVVSWWTCCQLSRHPAGHLFSHPSSQLPLPNPLARFPYSDRRTLLGCIQFLFHKSPIGSPGRRTSADDG</sequence>
<organism evidence="1 2">
    <name type="scientific">Aegilops tauschii subsp. strangulata</name>
    <name type="common">Goatgrass</name>
    <dbReference type="NCBI Taxonomy" id="200361"/>
    <lineage>
        <taxon>Eukaryota</taxon>
        <taxon>Viridiplantae</taxon>
        <taxon>Streptophyta</taxon>
        <taxon>Embryophyta</taxon>
        <taxon>Tracheophyta</taxon>
        <taxon>Spermatophyta</taxon>
        <taxon>Magnoliopsida</taxon>
        <taxon>Liliopsida</taxon>
        <taxon>Poales</taxon>
        <taxon>Poaceae</taxon>
        <taxon>BOP clade</taxon>
        <taxon>Pooideae</taxon>
        <taxon>Triticodae</taxon>
        <taxon>Triticeae</taxon>
        <taxon>Triticinae</taxon>
        <taxon>Aegilops</taxon>
    </lineage>
</organism>
<accession>A0A453FE81</accession>
<dbReference type="Gramene" id="AET3Gv20652300.1">
    <property type="protein sequence ID" value="AET3Gv20652300.1"/>
    <property type="gene ID" value="AET3Gv20652300"/>
</dbReference>
<dbReference type="AlphaFoldDB" id="A0A453FE81"/>
<proteinExistence type="predicted"/>
<reference evidence="1" key="4">
    <citation type="submission" date="2019-03" db="UniProtKB">
        <authorList>
            <consortium name="EnsemblPlants"/>
        </authorList>
    </citation>
    <scope>IDENTIFICATION</scope>
</reference>
<reference evidence="2" key="2">
    <citation type="journal article" date="2017" name="Nat. Plants">
        <title>The Aegilops tauschii genome reveals multiple impacts of transposons.</title>
        <authorList>
            <person name="Zhao G."/>
            <person name="Zou C."/>
            <person name="Li K."/>
            <person name="Wang K."/>
            <person name="Li T."/>
            <person name="Gao L."/>
            <person name="Zhang X."/>
            <person name="Wang H."/>
            <person name="Yang Z."/>
            <person name="Liu X."/>
            <person name="Jiang W."/>
            <person name="Mao L."/>
            <person name="Kong X."/>
            <person name="Jiao Y."/>
            <person name="Jia J."/>
        </authorList>
    </citation>
    <scope>NUCLEOTIDE SEQUENCE [LARGE SCALE GENOMIC DNA]</scope>
    <source>
        <strain evidence="2">cv. AL8/78</strain>
    </source>
</reference>
<evidence type="ECO:0000313" key="2">
    <source>
        <dbReference type="Proteomes" id="UP000015105"/>
    </source>
</evidence>
<reference evidence="1" key="3">
    <citation type="journal article" date="2017" name="Nature">
        <title>Genome sequence of the progenitor of the wheat D genome Aegilops tauschii.</title>
        <authorList>
            <person name="Luo M.C."/>
            <person name="Gu Y.Q."/>
            <person name="Puiu D."/>
            <person name="Wang H."/>
            <person name="Twardziok S.O."/>
            <person name="Deal K.R."/>
            <person name="Huo N."/>
            <person name="Zhu T."/>
            <person name="Wang L."/>
            <person name="Wang Y."/>
            <person name="McGuire P.E."/>
            <person name="Liu S."/>
            <person name="Long H."/>
            <person name="Ramasamy R.K."/>
            <person name="Rodriguez J.C."/>
            <person name="Van S.L."/>
            <person name="Yuan L."/>
            <person name="Wang Z."/>
            <person name="Xia Z."/>
            <person name="Xiao L."/>
            <person name="Anderson O.D."/>
            <person name="Ouyang S."/>
            <person name="Liang Y."/>
            <person name="Zimin A.V."/>
            <person name="Pertea G."/>
            <person name="Qi P."/>
            <person name="Bennetzen J.L."/>
            <person name="Dai X."/>
            <person name="Dawson M.W."/>
            <person name="Muller H.G."/>
            <person name="Kugler K."/>
            <person name="Rivarola-Duarte L."/>
            <person name="Spannagl M."/>
            <person name="Mayer K.F.X."/>
            <person name="Lu F.H."/>
            <person name="Bevan M.W."/>
            <person name="Leroy P."/>
            <person name="Li P."/>
            <person name="You F.M."/>
            <person name="Sun Q."/>
            <person name="Liu Z."/>
            <person name="Lyons E."/>
            <person name="Wicker T."/>
            <person name="Salzberg S.L."/>
            <person name="Devos K.M."/>
            <person name="Dvorak J."/>
        </authorList>
    </citation>
    <scope>NUCLEOTIDE SEQUENCE [LARGE SCALE GENOMIC DNA]</scope>
    <source>
        <strain evidence="1">cv. AL8/78</strain>
    </source>
</reference>
<keyword evidence="2" id="KW-1185">Reference proteome</keyword>
<reference evidence="2" key="1">
    <citation type="journal article" date="2014" name="Science">
        <title>Ancient hybridizations among the ancestral genomes of bread wheat.</title>
        <authorList>
            <consortium name="International Wheat Genome Sequencing Consortium,"/>
            <person name="Marcussen T."/>
            <person name="Sandve S.R."/>
            <person name="Heier L."/>
            <person name="Spannagl M."/>
            <person name="Pfeifer M."/>
            <person name="Jakobsen K.S."/>
            <person name="Wulff B.B."/>
            <person name="Steuernagel B."/>
            <person name="Mayer K.F."/>
            <person name="Olsen O.A."/>
        </authorList>
    </citation>
    <scope>NUCLEOTIDE SEQUENCE [LARGE SCALE GENOMIC DNA]</scope>
    <source>
        <strain evidence="2">cv. AL8/78</strain>
    </source>
</reference>
<evidence type="ECO:0000313" key="1">
    <source>
        <dbReference type="EnsemblPlants" id="AET3Gv20652300.1"/>
    </source>
</evidence>
<protein>
    <submittedName>
        <fullName evidence="1">Uncharacterized protein</fullName>
    </submittedName>
</protein>
<dbReference type="Proteomes" id="UP000015105">
    <property type="component" value="Chromosome 3D"/>
</dbReference>
<name>A0A453FE81_AEGTS</name>